<accession>A0A2P2NWG7</accession>
<sequence length="53" mass="6264">MKGDSNVAVYLYKLCYLVLHIFFGSLVLQLYQPLCSKFGTSYTRYFPRICCLW</sequence>
<keyword evidence="1" id="KW-0812">Transmembrane</keyword>
<feature type="transmembrane region" description="Helical" evidence="1">
    <location>
        <begin position="7"/>
        <end position="31"/>
    </location>
</feature>
<evidence type="ECO:0000313" key="2">
    <source>
        <dbReference type="EMBL" id="MBX46793.1"/>
    </source>
</evidence>
<keyword evidence="1" id="KW-1133">Transmembrane helix</keyword>
<dbReference type="EMBL" id="GGEC01066309">
    <property type="protein sequence ID" value="MBX46793.1"/>
    <property type="molecule type" value="Transcribed_RNA"/>
</dbReference>
<dbReference type="AlphaFoldDB" id="A0A2P2NWG7"/>
<organism evidence="2">
    <name type="scientific">Rhizophora mucronata</name>
    <name type="common">Asiatic mangrove</name>
    <dbReference type="NCBI Taxonomy" id="61149"/>
    <lineage>
        <taxon>Eukaryota</taxon>
        <taxon>Viridiplantae</taxon>
        <taxon>Streptophyta</taxon>
        <taxon>Embryophyta</taxon>
        <taxon>Tracheophyta</taxon>
        <taxon>Spermatophyta</taxon>
        <taxon>Magnoliopsida</taxon>
        <taxon>eudicotyledons</taxon>
        <taxon>Gunneridae</taxon>
        <taxon>Pentapetalae</taxon>
        <taxon>rosids</taxon>
        <taxon>fabids</taxon>
        <taxon>Malpighiales</taxon>
        <taxon>Rhizophoraceae</taxon>
        <taxon>Rhizophora</taxon>
    </lineage>
</organism>
<name>A0A2P2NWG7_RHIMU</name>
<keyword evidence="1" id="KW-0472">Membrane</keyword>
<protein>
    <submittedName>
        <fullName evidence="2">Uncharacterized protein</fullName>
    </submittedName>
</protein>
<reference evidence="2" key="1">
    <citation type="submission" date="2018-02" db="EMBL/GenBank/DDBJ databases">
        <title>Rhizophora mucronata_Transcriptome.</title>
        <authorList>
            <person name="Meera S.P."/>
            <person name="Sreeshan A."/>
            <person name="Augustine A."/>
        </authorList>
    </citation>
    <scope>NUCLEOTIDE SEQUENCE</scope>
    <source>
        <tissue evidence="2">Leaf</tissue>
    </source>
</reference>
<proteinExistence type="predicted"/>
<evidence type="ECO:0000256" key="1">
    <source>
        <dbReference type="SAM" id="Phobius"/>
    </source>
</evidence>